<name>A0A380S6J8_FIBSU</name>
<dbReference type="Proteomes" id="UP000255423">
    <property type="component" value="Unassembled WGS sequence"/>
</dbReference>
<accession>A0A380S6J8</accession>
<dbReference type="Pfam" id="PF10592">
    <property type="entry name" value="AIPR"/>
    <property type="match status" value="1"/>
</dbReference>
<feature type="domain" description="Abortive phage infection protein C-terminal" evidence="1">
    <location>
        <begin position="237"/>
        <end position="557"/>
    </location>
</feature>
<protein>
    <submittedName>
        <fullName evidence="2">AIPR protein</fullName>
    </submittedName>
</protein>
<sequence>MSESFKKQIEDDIKEYQQNFSHIKNMVKDEWAFNYWILDKLFFEDEELIEEKIIDYHDMGVDAYEIYEDTKDIYLIQNKYYSDSTKLTTDYVKNDFLLRPINALINGTYKKSEDLQKAFTKLKNCDDFTVYLQIYVTNNCRSKEIETYIKKFNSEHPKYRAQIFYLDDIEAKYYNEVQQIKKKLSIKIETINRGTILNINNSDYHLQNVIDARYVFTPVISIYRLYRDAIEHNYPIFDKNIREYLGNKGVNKNIYQTLLDVNERKNFFYYNNGVTMICDKMHTTSTQSNNPRMNACFTVDNPQIVNGCQTVNSIYEAMNNIEANSLEKEFQDCFVMMKILEIDRSNQGQNELYTNIVKYNNSQNAIDEKTFVANSALFLRLQDEFEKKGFILLIKQSDKNKFSKKYKTISELNKLNADRIKRFGLNEPQKVNDVFIPLEKLLQVINAFVAGGQIAYNKKSCMLKYDSEQYKTATEFIKNRKITNDSILELYLLYARAEQEKKQKNDSRAPISYYLIDLFARHECNKGKLSMIESNLNSAEKINHLIKLYTGVTKAYAREYLKKNGVDYNKMIKQTVDYDILDSQRDTLLDVL</sequence>
<proteinExistence type="predicted"/>
<dbReference type="EMBL" id="UHJL01000002">
    <property type="protein sequence ID" value="SUQ24623.1"/>
    <property type="molecule type" value="Genomic_DNA"/>
</dbReference>
<dbReference type="RefSeq" id="WP_109573042.1">
    <property type="nucleotide sequence ID" value="NZ_UHJL01000002.1"/>
</dbReference>
<evidence type="ECO:0000259" key="1">
    <source>
        <dbReference type="Pfam" id="PF10592"/>
    </source>
</evidence>
<dbReference type="InterPro" id="IPR018891">
    <property type="entry name" value="AIPR_C"/>
</dbReference>
<gene>
    <name evidence="2" type="ORF">SAMN05661053_2031</name>
</gene>
<evidence type="ECO:0000313" key="3">
    <source>
        <dbReference type="Proteomes" id="UP000255423"/>
    </source>
</evidence>
<evidence type="ECO:0000313" key="2">
    <source>
        <dbReference type="EMBL" id="SUQ24623.1"/>
    </source>
</evidence>
<reference evidence="2 3" key="1">
    <citation type="submission" date="2017-08" db="EMBL/GenBank/DDBJ databases">
        <authorList>
            <person name="de Groot N.N."/>
        </authorList>
    </citation>
    <scope>NUCLEOTIDE SEQUENCE [LARGE SCALE GENOMIC DNA]</scope>
    <source>
        <strain evidence="2 3">HM2</strain>
    </source>
</reference>
<dbReference type="AlphaFoldDB" id="A0A380S6J8"/>
<organism evidence="2 3">
    <name type="scientific">Fibrobacter succinogenes</name>
    <name type="common">Bacteroides succinogenes</name>
    <dbReference type="NCBI Taxonomy" id="833"/>
    <lineage>
        <taxon>Bacteria</taxon>
        <taxon>Pseudomonadati</taxon>
        <taxon>Fibrobacterota</taxon>
        <taxon>Fibrobacteria</taxon>
        <taxon>Fibrobacterales</taxon>
        <taxon>Fibrobacteraceae</taxon>
        <taxon>Fibrobacter</taxon>
    </lineage>
</organism>